<accession>A0A5C3F6T7</accession>
<evidence type="ECO:0000313" key="3">
    <source>
        <dbReference type="Proteomes" id="UP000323386"/>
    </source>
</evidence>
<feature type="region of interest" description="Disordered" evidence="1">
    <location>
        <begin position="1"/>
        <end position="89"/>
    </location>
</feature>
<dbReference type="Proteomes" id="UP000323386">
    <property type="component" value="Unassembled WGS sequence"/>
</dbReference>
<reference evidence="2 3" key="1">
    <citation type="submission" date="2018-03" db="EMBL/GenBank/DDBJ databases">
        <authorList>
            <person name="Guldener U."/>
        </authorList>
    </citation>
    <scope>NUCLEOTIDE SEQUENCE [LARGE SCALE GENOMIC DNA]</scope>
    <source>
        <strain evidence="2 3">DAOM196992</strain>
    </source>
</reference>
<sequence>MTPASQHIAVPPIRAFDPPPPPLVVGKAPKPEVHCPPPRNSPYLEASDQAAAPSSKEDKVSSNVRSGKQVDDQSVVWPSSRAGRGGAPHSCGPEAVWLLGCKLTIPASAYVLRRPTKKAACHARCLFERDADEDLFKQRRASPGQEGQLASDRRGDVGHRPLSKRPGGEGRRMASRAGSTAAGTKHRAKDGRQTMAGREGRTCRCCDLVGAQAKRANYSWQAGARGGPCPAMACRAKARFRNSPCFFRAEARPRAISSPVGGSAVRRLCLPACPAECRSLLALLPSRRPLPTISIPLDRPADLLLLVLFPPLPAKGEPAAAYCTRRSGVVYSK</sequence>
<protein>
    <submittedName>
        <fullName evidence="2">Uncharacterized protein</fullName>
    </submittedName>
</protein>
<evidence type="ECO:0000256" key="1">
    <source>
        <dbReference type="SAM" id="MobiDB-lite"/>
    </source>
</evidence>
<gene>
    <name evidence="2" type="ORF">PSFLO_04898</name>
</gene>
<keyword evidence="3" id="KW-1185">Reference proteome</keyword>
<dbReference type="EMBL" id="OOIP01000014">
    <property type="protein sequence ID" value="SPO39417.1"/>
    <property type="molecule type" value="Genomic_DNA"/>
</dbReference>
<dbReference type="AlphaFoldDB" id="A0A5C3F6T7"/>
<name>A0A5C3F6T7_9BASI</name>
<feature type="region of interest" description="Disordered" evidence="1">
    <location>
        <begin position="138"/>
        <end position="195"/>
    </location>
</feature>
<proteinExistence type="predicted"/>
<organism evidence="2 3">
    <name type="scientific">Pseudozyma flocculosa</name>
    <dbReference type="NCBI Taxonomy" id="84751"/>
    <lineage>
        <taxon>Eukaryota</taxon>
        <taxon>Fungi</taxon>
        <taxon>Dikarya</taxon>
        <taxon>Basidiomycota</taxon>
        <taxon>Ustilaginomycotina</taxon>
        <taxon>Ustilaginomycetes</taxon>
        <taxon>Ustilaginales</taxon>
        <taxon>Ustilaginaceae</taxon>
        <taxon>Pseudozyma</taxon>
    </lineage>
</organism>
<evidence type="ECO:0000313" key="2">
    <source>
        <dbReference type="EMBL" id="SPO39417.1"/>
    </source>
</evidence>